<reference evidence="4" key="1">
    <citation type="submission" date="2017-04" db="EMBL/GenBank/DDBJ databases">
        <authorList>
            <person name="Varghese N."/>
            <person name="Submissions S."/>
        </authorList>
    </citation>
    <scope>NUCLEOTIDE SEQUENCE [LARGE SCALE GENOMIC DNA]</scope>
</reference>
<gene>
    <name evidence="3" type="ORF">SAMN06295905_3565</name>
</gene>
<dbReference type="InterPro" id="IPR050078">
    <property type="entry name" value="Ribosomal_L11_MeTrfase_PrmA"/>
</dbReference>
<evidence type="ECO:0000256" key="1">
    <source>
        <dbReference type="ARBA" id="ARBA00022603"/>
    </source>
</evidence>
<dbReference type="Gene3D" id="3.40.50.150">
    <property type="entry name" value="Vaccinia Virus protein VP39"/>
    <property type="match status" value="1"/>
</dbReference>
<dbReference type="PANTHER" id="PTHR43648:SF1">
    <property type="entry name" value="ELECTRON TRANSFER FLAVOPROTEIN BETA SUBUNIT LYSINE METHYLTRANSFERASE"/>
    <property type="match status" value="1"/>
</dbReference>
<dbReference type="GO" id="GO:0016279">
    <property type="term" value="F:protein-lysine N-methyltransferase activity"/>
    <property type="evidence" value="ECO:0007669"/>
    <property type="project" value="TreeGrafter"/>
</dbReference>
<evidence type="ECO:0000256" key="2">
    <source>
        <dbReference type="ARBA" id="ARBA00022679"/>
    </source>
</evidence>
<dbReference type="EMBL" id="FXWK01000002">
    <property type="protein sequence ID" value="SMQ86261.1"/>
    <property type="molecule type" value="Genomic_DNA"/>
</dbReference>
<dbReference type="Pfam" id="PF06325">
    <property type="entry name" value="PrmA"/>
    <property type="match status" value="1"/>
</dbReference>
<organism evidence="3 4">
    <name type="scientific">Devosia lucknowensis</name>
    <dbReference type="NCBI Taxonomy" id="1096929"/>
    <lineage>
        <taxon>Bacteria</taxon>
        <taxon>Pseudomonadati</taxon>
        <taxon>Pseudomonadota</taxon>
        <taxon>Alphaproteobacteria</taxon>
        <taxon>Hyphomicrobiales</taxon>
        <taxon>Devosiaceae</taxon>
        <taxon>Devosia</taxon>
    </lineage>
</organism>
<protein>
    <submittedName>
        <fullName evidence="3">Predicted nicotinamide N-methyase</fullName>
    </submittedName>
</protein>
<dbReference type="Proteomes" id="UP000194474">
    <property type="component" value="Unassembled WGS sequence"/>
</dbReference>
<dbReference type="OrthoDB" id="9794615at2"/>
<accession>A0A1Y6G7X2</accession>
<dbReference type="AlphaFoldDB" id="A0A1Y6G7X2"/>
<evidence type="ECO:0000313" key="4">
    <source>
        <dbReference type="Proteomes" id="UP000194474"/>
    </source>
</evidence>
<dbReference type="InterPro" id="IPR029063">
    <property type="entry name" value="SAM-dependent_MTases_sf"/>
</dbReference>
<keyword evidence="4" id="KW-1185">Reference proteome</keyword>
<dbReference type="CDD" id="cd02440">
    <property type="entry name" value="AdoMet_MTases"/>
    <property type="match status" value="1"/>
</dbReference>
<keyword evidence="1" id="KW-0489">Methyltransferase</keyword>
<keyword evidence="2" id="KW-0808">Transferase</keyword>
<dbReference type="PANTHER" id="PTHR43648">
    <property type="entry name" value="ELECTRON TRANSFER FLAVOPROTEIN BETA SUBUNIT LYSINE METHYLTRANSFERASE"/>
    <property type="match status" value="1"/>
</dbReference>
<proteinExistence type="predicted"/>
<name>A0A1Y6G7X2_9HYPH</name>
<evidence type="ECO:0000313" key="3">
    <source>
        <dbReference type="EMBL" id="SMQ86261.1"/>
    </source>
</evidence>
<dbReference type="GO" id="GO:0032259">
    <property type="term" value="P:methylation"/>
    <property type="evidence" value="ECO:0007669"/>
    <property type="project" value="UniProtKB-KW"/>
</dbReference>
<sequence>MELRTLPFCPEIRLYTPTPQTGLNSWLVAEGLDAAPPYWAYAWGGGAALAIYLRDHREAVAGKTVLDFGAGSGLVAIAALKAGAARVYAVEPDPIAQVAIGLNAAANHVDVTLWHAPVWPDVDLVLAGDVFYTADVVAQTLPLLRRTADAGTPVLVGDPYRRDLPREHLQPIADYAVPDMGGREPVKAGVFALRPGHGGNVSGPLPGNRSRPI</sequence>
<dbReference type="SUPFAM" id="SSF53335">
    <property type="entry name" value="S-adenosyl-L-methionine-dependent methyltransferases"/>
    <property type="match status" value="1"/>
</dbReference>